<keyword evidence="3" id="KW-1185">Reference proteome</keyword>
<organism evidence="2 3">
    <name type="scientific">Rhizophagus irregularis</name>
    <dbReference type="NCBI Taxonomy" id="588596"/>
    <lineage>
        <taxon>Eukaryota</taxon>
        <taxon>Fungi</taxon>
        <taxon>Fungi incertae sedis</taxon>
        <taxon>Mucoromycota</taxon>
        <taxon>Glomeromycotina</taxon>
        <taxon>Glomeromycetes</taxon>
        <taxon>Glomerales</taxon>
        <taxon>Glomeraceae</taxon>
        <taxon>Rhizophagus</taxon>
    </lineage>
</organism>
<accession>A0A2I1HDH6</accession>
<evidence type="ECO:0000313" key="3">
    <source>
        <dbReference type="Proteomes" id="UP000234323"/>
    </source>
</evidence>
<gene>
    <name evidence="2" type="ORF">RhiirA4_508408</name>
</gene>
<reference evidence="2 3" key="1">
    <citation type="submission" date="2015-10" db="EMBL/GenBank/DDBJ databases">
        <title>Genome analyses suggest a sexual origin of heterokaryosis in a supposedly ancient asexual fungus.</title>
        <authorList>
            <person name="Ropars J."/>
            <person name="Sedzielewska K."/>
            <person name="Noel J."/>
            <person name="Charron P."/>
            <person name="Farinelli L."/>
            <person name="Marton T."/>
            <person name="Kruger M."/>
            <person name="Pelin A."/>
            <person name="Brachmann A."/>
            <person name="Corradi N."/>
        </authorList>
    </citation>
    <scope>NUCLEOTIDE SEQUENCE [LARGE SCALE GENOMIC DNA]</scope>
    <source>
        <strain evidence="2 3">A4</strain>
    </source>
</reference>
<feature type="compositionally biased region" description="Basic and acidic residues" evidence="1">
    <location>
        <begin position="129"/>
        <end position="142"/>
    </location>
</feature>
<proteinExistence type="predicted"/>
<dbReference type="Proteomes" id="UP000234323">
    <property type="component" value="Unassembled WGS sequence"/>
</dbReference>
<feature type="compositionally biased region" description="Polar residues" evidence="1">
    <location>
        <begin position="144"/>
        <end position="158"/>
    </location>
</feature>
<dbReference type="AlphaFoldDB" id="A0A2I1HDH6"/>
<sequence length="158" mass="17928">MLKSMRAFGHTEAFQASQLIKRSNSSVIILRYDSGAGLISSEREMSGEQVKKCSRVSINIPQLGQRESPAYKSGYRNRKWKNVEVQIEINQIFRRAFAYQKSCARKKLDQREEEPRINPSSEACGEVGPLDHEKTPEARMRDSSICTQPQGTFSEEVG</sequence>
<evidence type="ECO:0000256" key="1">
    <source>
        <dbReference type="SAM" id="MobiDB-lite"/>
    </source>
</evidence>
<feature type="region of interest" description="Disordered" evidence="1">
    <location>
        <begin position="108"/>
        <end position="158"/>
    </location>
</feature>
<name>A0A2I1HDH6_9GLOM</name>
<protein>
    <submittedName>
        <fullName evidence="2">Uncharacterized protein</fullName>
    </submittedName>
</protein>
<evidence type="ECO:0000313" key="2">
    <source>
        <dbReference type="EMBL" id="PKY56870.1"/>
    </source>
</evidence>
<dbReference type="EMBL" id="LLXI01002330">
    <property type="protein sequence ID" value="PKY56870.1"/>
    <property type="molecule type" value="Genomic_DNA"/>
</dbReference>
<comment type="caution">
    <text evidence="2">The sequence shown here is derived from an EMBL/GenBank/DDBJ whole genome shotgun (WGS) entry which is preliminary data.</text>
</comment>